<feature type="region of interest" description="Disordered" evidence="2">
    <location>
        <begin position="511"/>
        <end position="554"/>
    </location>
</feature>
<keyword evidence="1" id="KW-0143">Chaperone</keyword>
<dbReference type="InterPro" id="IPR018253">
    <property type="entry name" value="DnaJ_domain_CS"/>
</dbReference>
<dbReference type="SMART" id="SM00271">
    <property type="entry name" value="DnaJ"/>
    <property type="match status" value="1"/>
</dbReference>
<evidence type="ECO:0000313" key="4">
    <source>
        <dbReference type="EMBL" id="CAG4950656.1"/>
    </source>
</evidence>
<dbReference type="EMBL" id="CAJQZP010000233">
    <property type="protein sequence ID" value="CAG4950656.1"/>
    <property type="molecule type" value="Genomic_DNA"/>
</dbReference>
<dbReference type="Pfam" id="PF01556">
    <property type="entry name" value="DnaJ_C"/>
    <property type="match status" value="1"/>
</dbReference>
<dbReference type="AlphaFoldDB" id="A0A8S3WB89"/>
<evidence type="ECO:0000259" key="3">
    <source>
        <dbReference type="PROSITE" id="PS50076"/>
    </source>
</evidence>
<dbReference type="InterPro" id="IPR002939">
    <property type="entry name" value="DnaJ_C"/>
</dbReference>
<reference evidence="4" key="1">
    <citation type="submission" date="2021-04" db="EMBL/GenBank/DDBJ databases">
        <authorList>
            <person name="Tunstrom K."/>
        </authorList>
    </citation>
    <scope>NUCLEOTIDE SEQUENCE</scope>
</reference>
<accession>A0A8S3WB89</accession>
<sequence>MSGFEKTGIFPFNQHKFNDADFASSYVTDRSMETVSNEPQPSTSSTPPPTILSNPQPSTPLDPQSSSYDAQISTSVDPHECFSPEIVRPLPKAGPQKSTIYRKRRKTAILTDKSEKENLRKEQETLSKKKAKGVNKKSKAAKGVEKVKKLFYKSFFWIFIERVIVESTMGKDYYKILGLSKGASDDEIKKAYRKLALKYHPDKNKAAGAEERFKEVAEAYEVLSDKKKREIYDAHGEEGLKGGMGGQNGPGGGQSYSYTFHGDPRATFAQFFGSASPFQAFFDLNGGSTGGTTMFFDRDMDVDMDPFANMGMGQARQGGPGGAFRSQSFNFHGSPNRKDKTQDPPIEHDLYVSLEDIARGCVKKMKISRRVMQPDGTSKKEDKVLTIHVKPGWKAGTKITFQKEGDQGRNKIPADIVFIIRDKPNPLFKREGSDIRYTAKISLKQALCGTIIEVPTMSGEKLTVNLQGEIVKPHTVKRFPGYGLPFPKEPTRKGDLLVAFDIKFPDRLSTGPAFSIPESSEDEKASDDETYRNPGPEIFIPESSDDEIASDDDRGNVGEFEEIYLDDDALDNDCDEYIPYETEEEDISSKPSTSKQRTENKRKKVKCVWSDESMAYDESHIAFLGCQDLPNEIMKLEAPMDFFKFLFPSSAINLIVRESNLYADQITESNHNEVTEEDIRKFLGIIIYMSVVHLPTTRHYWKEGTYIEKVASAMTCNKFEEVKRFLHFFNKNDELESGDPNFDRLQKIRPFLNILRERLLQVPKEEYLAIDEQMIPTKARTSGMRRYNAKKPHKWGYLNYVLSGASGFSYDFEVDTGKHPDPPENCPDLGIPGNIVQRLLNTVPQNLNYKIFVDNWYTSLPLMANLHKKGLLPLGTIQLNRAPNINIEKKTIMKEERGYCAEKSTIYEDVKLTVTTWVDNKPVSLCSSYVGKEPMAMVKRFLKKKRAKIDIPCPKAITIYNKYMGGVDLLDSMLGFYRIKIRSKKWHHRLFFHFIDLVCVNSWLLWRRRTKQKGEDMYIPLLDFKLMVAEILMQEDARVFTPTRRGRPLNANIENIKKDKKRRRIELPPVEVAEDGFNHWPEWKTDRQRCKMVGCGQKNPSNVY</sequence>
<evidence type="ECO:0000256" key="1">
    <source>
        <dbReference type="ARBA" id="ARBA00023186"/>
    </source>
</evidence>
<gene>
    <name evidence="4" type="ORF">PAPOLLO_LOCUS4262</name>
</gene>
<evidence type="ECO:0000313" key="5">
    <source>
        <dbReference type="Proteomes" id="UP000691718"/>
    </source>
</evidence>
<keyword evidence="5" id="KW-1185">Reference proteome</keyword>
<dbReference type="OrthoDB" id="550424at2759"/>
<dbReference type="CDD" id="cd06257">
    <property type="entry name" value="DnaJ"/>
    <property type="match status" value="1"/>
</dbReference>
<dbReference type="FunFam" id="2.60.260.20:FF:000002">
    <property type="entry name" value="Dnaj homolog subfamily b member"/>
    <property type="match status" value="1"/>
</dbReference>
<dbReference type="InterPro" id="IPR001623">
    <property type="entry name" value="DnaJ_domain"/>
</dbReference>
<feature type="compositionally biased region" description="Polar residues" evidence="2">
    <location>
        <begin position="51"/>
        <end position="72"/>
    </location>
</feature>
<feature type="compositionally biased region" description="Polar residues" evidence="2">
    <location>
        <begin position="29"/>
        <end position="40"/>
    </location>
</feature>
<dbReference type="PROSITE" id="PS50076">
    <property type="entry name" value="DNAJ_2"/>
    <property type="match status" value="1"/>
</dbReference>
<dbReference type="Proteomes" id="UP000691718">
    <property type="component" value="Unassembled WGS sequence"/>
</dbReference>
<dbReference type="PANTHER" id="PTHR47272:SF2">
    <property type="entry name" value="PIGGYBAC TRANSPOSABLE ELEMENT-DERIVED PROTEIN 3-LIKE"/>
    <property type="match status" value="1"/>
</dbReference>
<evidence type="ECO:0000256" key="2">
    <source>
        <dbReference type="SAM" id="MobiDB-lite"/>
    </source>
</evidence>
<protein>
    <submittedName>
        <fullName evidence="4">(apollo) hypothetical protein</fullName>
    </submittedName>
</protein>
<dbReference type="FunFam" id="1.10.287.110:FF:000033">
    <property type="entry name" value="dnaJ homolog subfamily B member 13"/>
    <property type="match status" value="1"/>
</dbReference>
<dbReference type="Pfam" id="PF13843">
    <property type="entry name" value="DDE_Tnp_1_7"/>
    <property type="match status" value="1"/>
</dbReference>
<dbReference type="FunFam" id="2.60.260.20:FF:000026">
    <property type="entry name" value="Uncharacterized protein, isoform B"/>
    <property type="match status" value="1"/>
</dbReference>
<proteinExistence type="predicted"/>
<name>A0A8S3WB89_PARAO</name>
<dbReference type="Pfam" id="PF00226">
    <property type="entry name" value="DnaJ"/>
    <property type="match status" value="1"/>
</dbReference>
<dbReference type="PROSITE" id="PS00636">
    <property type="entry name" value="DNAJ_1"/>
    <property type="match status" value="1"/>
</dbReference>
<dbReference type="InterPro" id="IPR029526">
    <property type="entry name" value="PGBD"/>
</dbReference>
<dbReference type="PANTHER" id="PTHR47272">
    <property type="entry name" value="DDE_TNP_1_7 DOMAIN-CONTAINING PROTEIN"/>
    <property type="match status" value="1"/>
</dbReference>
<organism evidence="4 5">
    <name type="scientific">Parnassius apollo</name>
    <name type="common">Apollo butterfly</name>
    <name type="synonym">Papilio apollo</name>
    <dbReference type="NCBI Taxonomy" id="110799"/>
    <lineage>
        <taxon>Eukaryota</taxon>
        <taxon>Metazoa</taxon>
        <taxon>Ecdysozoa</taxon>
        <taxon>Arthropoda</taxon>
        <taxon>Hexapoda</taxon>
        <taxon>Insecta</taxon>
        <taxon>Pterygota</taxon>
        <taxon>Neoptera</taxon>
        <taxon>Endopterygota</taxon>
        <taxon>Lepidoptera</taxon>
        <taxon>Glossata</taxon>
        <taxon>Ditrysia</taxon>
        <taxon>Papilionoidea</taxon>
        <taxon>Papilionidae</taxon>
        <taxon>Parnassiinae</taxon>
        <taxon>Parnassini</taxon>
        <taxon>Parnassius</taxon>
        <taxon>Parnassius</taxon>
    </lineage>
</organism>
<feature type="domain" description="J" evidence="3">
    <location>
        <begin position="172"/>
        <end position="236"/>
    </location>
</feature>
<feature type="region of interest" description="Disordered" evidence="2">
    <location>
        <begin position="29"/>
        <end position="72"/>
    </location>
</feature>
<feature type="compositionally biased region" description="Acidic residues" evidence="2">
    <location>
        <begin position="519"/>
        <end position="528"/>
    </location>
</feature>
<dbReference type="CDD" id="cd10747">
    <property type="entry name" value="DnaJ_C"/>
    <property type="match status" value="1"/>
</dbReference>
<comment type="caution">
    <text evidence="4">The sequence shown here is derived from an EMBL/GenBank/DDBJ whole genome shotgun (WGS) entry which is preliminary data.</text>
</comment>